<dbReference type="InterPro" id="IPR016181">
    <property type="entry name" value="Acyl_CoA_acyltransferase"/>
</dbReference>
<evidence type="ECO:0000313" key="4">
    <source>
        <dbReference type="Proteomes" id="UP000778578"/>
    </source>
</evidence>
<dbReference type="EC" id="2.3.1.-" evidence="3"/>
<dbReference type="InterPro" id="IPR000182">
    <property type="entry name" value="GNAT_dom"/>
</dbReference>
<proteinExistence type="predicted"/>
<dbReference type="Proteomes" id="UP000778578">
    <property type="component" value="Unassembled WGS sequence"/>
</dbReference>
<evidence type="ECO:0000259" key="2">
    <source>
        <dbReference type="PROSITE" id="PS51186"/>
    </source>
</evidence>
<name>A0ABS7Q6U1_9ACTN</name>
<accession>A0ABS7Q6U1</accession>
<feature type="domain" description="N-acetyltransferase" evidence="2">
    <location>
        <begin position="47"/>
        <end position="221"/>
    </location>
</feature>
<sequence>MTSVIVTGTRPGPEPFGAGTAQAPAPQATPAARSAQGTEARETSAGWTVAPARPGDRAALEALFAACSEDSVRLRFFGRSRAFPREYLAAALAGVPTAHDAVVAYRGGDRTRLAGLASLVAGPSAPAADGAAPRAGMVGPAQADPAELAVLVADAWQRQGAGTAMITALLARARERGVVHVRASVLPGRRGLLAALSHRLPAEPGRSSYTRDGLSVVYKLR</sequence>
<protein>
    <submittedName>
        <fullName evidence="3">GNAT family N-acetyltransferase</fullName>
        <ecNumber evidence="3">2.3.1.-</ecNumber>
    </submittedName>
</protein>
<comment type="caution">
    <text evidence="3">The sequence shown here is derived from an EMBL/GenBank/DDBJ whole genome shotgun (WGS) entry which is preliminary data.</text>
</comment>
<dbReference type="CDD" id="cd04301">
    <property type="entry name" value="NAT_SF"/>
    <property type="match status" value="1"/>
</dbReference>
<dbReference type="Gene3D" id="3.40.630.30">
    <property type="match status" value="1"/>
</dbReference>
<dbReference type="RefSeq" id="WP_222961663.1">
    <property type="nucleotide sequence ID" value="NZ_JAINZZ010000006.1"/>
</dbReference>
<feature type="region of interest" description="Disordered" evidence="1">
    <location>
        <begin position="1"/>
        <end position="46"/>
    </location>
</feature>
<dbReference type="PROSITE" id="PS51186">
    <property type="entry name" value="GNAT"/>
    <property type="match status" value="1"/>
</dbReference>
<keyword evidence="4" id="KW-1185">Reference proteome</keyword>
<evidence type="ECO:0000313" key="3">
    <source>
        <dbReference type="EMBL" id="MBY8877499.1"/>
    </source>
</evidence>
<organism evidence="3 4">
    <name type="scientific">Actinacidiphila acidipaludis</name>
    <dbReference type="NCBI Taxonomy" id="2873382"/>
    <lineage>
        <taxon>Bacteria</taxon>
        <taxon>Bacillati</taxon>
        <taxon>Actinomycetota</taxon>
        <taxon>Actinomycetes</taxon>
        <taxon>Kitasatosporales</taxon>
        <taxon>Streptomycetaceae</taxon>
        <taxon>Actinacidiphila</taxon>
    </lineage>
</organism>
<keyword evidence="3" id="KW-0012">Acyltransferase</keyword>
<reference evidence="3 4" key="1">
    <citation type="submission" date="2021-08" db="EMBL/GenBank/DDBJ databases">
        <title>WGS of actinomycetes from Thailand.</title>
        <authorList>
            <person name="Thawai C."/>
        </authorList>
    </citation>
    <scope>NUCLEOTIDE SEQUENCE [LARGE SCALE GENOMIC DNA]</scope>
    <source>
        <strain evidence="3 4">PLK6-54</strain>
    </source>
</reference>
<evidence type="ECO:0000256" key="1">
    <source>
        <dbReference type="SAM" id="MobiDB-lite"/>
    </source>
</evidence>
<dbReference type="SUPFAM" id="SSF55729">
    <property type="entry name" value="Acyl-CoA N-acyltransferases (Nat)"/>
    <property type="match status" value="1"/>
</dbReference>
<feature type="compositionally biased region" description="Low complexity" evidence="1">
    <location>
        <begin position="17"/>
        <end position="32"/>
    </location>
</feature>
<dbReference type="GO" id="GO:0016746">
    <property type="term" value="F:acyltransferase activity"/>
    <property type="evidence" value="ECO:0007669"/>
    <property type="project" value="UniProtKB-KW"/>
</dbReference>
<keyword evidence="3" id="KW-0808">Transferase</keyword>
<dbReference type="Pfam" id="PF00583">
    <property type="entry name" value="Acetyltransf_1"/>
    <property type="match status" value="1"/>
</dbReference>
<gene>
    <name evidence="3" type="ORF">K7862_07595</name>
</gene>
<dbReference type="EMBL" id="JAINZZ010000006">
    <property type="protein sequence ID" value="MBY8877499.1"/>
    <property type="molecule type" value="Genomic_DNA"/>
</dbReference>